<evidence type="ECO:0000256" key="10">
    <source>
        <dbReference type="ARBA" id="ARBA00048975"/>
    </source>
</evidence>
<keyword evidence="5 11" id="KW-0444">Lipid biosynthesis</keyword>
<dbReference type="EMBL" id="CP032096">
    <property type="protein sequence ID" value="QBZ83301.1"/>
    <property type="molecule type" value="Genomic_DNA"/>
</dbReference>
<evidence type="ECO:0000256" key="7">
    <source>
        <dbReference type="ARBA" id="ARBA00022676"/>
    </source>
</evidence>
<dbReference type="GO" id="GO:0005543">
    <property type="term" value="F:phospholipid binding"/>
    <property type="evidence" value="ECO:0007669"/>
    <property type="project" value="TreeGrafter"/>
</dbReference>
<dbReference type="SUPFAM" id="SSF53756">
    <property type="entry name" value="UDP-Glycosyltransferase/glycogen phosphorylase"/>
    <property type="match status" value="1"/>
</dbReference>
<dbReference type="PANTHER" id="PTHR30372:SF4">
    <property type="entry name" value="LIPID-A-DISACCHARIDE SYNTHASE, MITOCHONDRIAL-RELATED"/>
    <property type="match status" value="1"/>
</dbReference>
<dbReference type="GO" id="GO:0008915">
    <property type="term" value="F:lipid-A-disaccharide synthase activity"/>
    <property type="evidence" value="ECO:0007669"/>
    <property type="project" value="UniProtKB-UniRule"/>
</dbReference>
<evidence type="ECO:0000313" key="12">
    <source>
        <dbReference type="EMBL" id="QBZ83301.1"/>
    </source>
</evidence>
<dbReference type="Proteomes" id="UP000296201">
    <property type="component" value="Chromosome"/>
</dbReference>
<keyword evidence="7 11" id="KW-0328">Glycosyltransferase</keyword>
<keyword evidence="6 11" id="KW-0441">Lipid A biosynthesis</keyword>
<dbReference type="AlphaFoldDB" id="A0A4P7NZL4"/>
<dbReference type="GO" id="GO:0009245">
    <property type="term" value="P:lipid A biosynthetic process"/>
    <property type="evidence" value="ECO:0007669"/>
    <property type="project" value="UniProtKB-UniRule"/>
</dbReference>
<protein>
    <recommendedName>
        <fullName evidence="4 11">Lipid-A-disaccharide synthase</fullName>
        <ecNumber evidence="3 11">2.4.1.182</ecNumber>
    </recommendedName>
</protein>
<sequence>MALSDKLQPGKKPPVIAMVAGEASGDTLGADLILSLKKRFPNARFVGIGGQKMIANGFESWYPLEKLSVMGFFEVLKHLPSLLRLRKELIQRLLQLRPDVFIGIDAPDFNFKMEGILKESAIPTIHYVGPSVWAWREKRLLKIRKQVDGVLVLFPFETAYYDKYGIPSKFVGHPLTNQVANSPDKDSARQQLGLATGTPVTGILPGSRSSEINLMIDVYVQAAVKLHHTYPQMKFVIPCINQSAKERVALSISEYGNGIDFILLDQQAQLAMAASDQLIVTSGTATLEAALMQRPLILAIKLHPVSYWIMKRLATTKWVGLPNVLAGKCIVPELIQENATVDTIALALGKLITDENMREAQLTEFKKQYEVLNQNASELASDAIVKWAKLKNG</sequence>
<gene>
    <name evidence="11 12" type="primary">lpxB</name>
    <name evidence="12" type="ORF">GHNINEIG_01353</name>
</gene>
<dbReference type="EC" id="2.4.1.182" evidence="3 11"/>
<dbReference type="RefSeq" id="WP_223260850.1">
    <property type="nucleotide sequence ID" value="NZ_CP032096.1"/>
</dbReference>
<evidence type="ECO:0000256" key="9">
    <source>
        <dbReference type="ARBA" id="ARBA00023098"/>
    </source>
</evidence>
<keyword evidence="13" id="KW-1185">Reference proteome</keyword>
<evidence type="ECO:0000256" key="1">
    <source>
        <dbReference type="ARBA" id="ARBA00002056"/>
    </source>
</evidence>
<evidence type="ECO:0000256" key="11">
    <source>
        <dbReference type="HAMAP-Rule" id="MF_00392"/>
    </source>
</evidence>
<dbReference type="NCBIfam" id="TIGR00215">
    <property type="entry name" value="lpxB"/>
    <property type="match status" value="1"/>
</dbReference>
<dbReference type="GO" id="GO:0016020">
    <property type="term" value="C:membrane"/>
    <property type="evidence" value="ECO:0007669"/>
    <property type="project" value="GOC"/>
</dbReference>
<dbReference type="HAMAP" id="MF_00392">
    <property type="entry name" value="LpxB"/>
    <property type="match status" value="1"/>
</dbReference>
<proteinExistence type="inferred from homology"/>
<evidence type="ECO:0000256" key="8">
    <source>
        <dbReference type="ARBA" id="ARBA00022679"/>
    </source>
</evidence>
<dbReference type="InterPro" id="IPR003835">
    <property type="entry name" value="Glyco_trans_19"/>
</dbReference>
<evidence type="ECO:0000256" key="6">
    <source>
        <dbReference type="ARBA" id="ARBA00022556"/>
    </source>
</evidence>
<evidence type="ECO:0000256" key="4">
    <source>
        <dbReference type="ARBA" id="ARBA00020902"/>
    </source>
</evidence>
<dbReference type="Pfam" id="PF02684">
    <property type="entry name" value="LpxB"/>
    <property type="match status" value="1"/>
</dbReference>
<keyword evidence="8 11" id="KW-0808">Transferase</keyword>
<comment type="pathway">
    <text evidence="11">Bacterial outer membrane biogenesis; LPS lipid A biosynthesis.</text>
</comment>
<comment type="similarity">
    <text evidence="2 11">Belongs to the LpxB family.</text>
</comment>
<evidence type="ECO:0000256" key="5">
    <source>
        <dbReference type="ARBA" id="ARBA00022516"/>
    </source>
</evidence>
<name>A0A4P7NZL4_9GAMM</name>
<dbReference type="UniPathway" id="UPA00973"/>
<evidence type="ECO:0000256" key="2">
    <source>
        <dbReference type="ARBA" id="ARBA00007868"/>
    </source>
</evidence>
<reference evidence="12 13" key="1">
    <citation type="submission" date="2018-08" db="EMBL/GenBank/DDBJ databases">
        <title>Horizontal acquisition of hydrogen conversion ability and other habitat adaptations in Hydrogenovibrio crunogenus strains.</title>
        <authorList>
            <person name="Gonnella G."/>
            <person name="Adam N."/>
            <person name="Perner M."/>
        </authorList>
    </citation>
    <scope>NUCLEOTIDE SEQUENCE [LARGE SCALE GENOMIC DNA]</scope>
    <source>
        <strain evidence="12 13">SP-41</strain>
    </source>
</reference>
<comment type="function">
    <text evidence="1 11">Condensation of UDP-2,3-diacylglucosamine and 2,3-diacylglucosamine-1-phosphate to form lipid A disaccharide, a precursor of lipid A, a phosphorylated glycolipid that anchors the lipopolysaccharide to the outer membrane of the cell.</text>
</comment>
<organism evidence="12 13">
    <name type="scientific">Hydrogenovibrio crunogenus</name>
    <dbReference type="NCBI Taxonomy" id="39765"/>
    <lineage>
        <taxon>Bacteria</taxon>
        <taxon>Pseudomonadati</taxon>
        <taxon>Pseudomonadota</taxon>
        <taxon>Gammaproteobacteria</taxon>
        <taxon>Thiotrichales</taxon>
        <taxon>Piscirickettsiaceae</taxon>
        <taxon>Hydrogenovibrio</taxon>
    </lineage>
</organism>
<comment type="catalytic activity">
    <reaction evidence="10 11">
        <text>a lipid X + a UDP-2-N,3-O-bis[(3R)-3-hydroxyacyl]-alpha-D-glucosamine = a lipid A disaccharide + UDP + H(+)</text>
        <dbReference type="Rhea" id="RHEA:67828"/>
        <dbReference type="ChEBI" id="CHEBI:15378"/>
        <dbReference type="ChEBI" id="CHEBI:58223"/>
        <dbReference type="ChEBI" id="CHEBI:137748"/>
        <dbReference type="ChEBI" id="CHEBI:176338"/>
        <dbReference type="ChEBI" id="CHEBI:176343"/>
        <dbReference type="EC" id="2.4.1.182"/>
    </reaction>
</comment>
<evidence type="ECO:0000313" key="13">
    <source>
        <dbReference type="Proteomes" id="UP000296201"/>
    </source>
</evidence>
<keyword evidence="9 11" id="KW-0443">Lipid metabolism</keyword>
<dbReference type="PANTHER" id="PTHR30372">
    <property type="entry name" value="LIPID-A-DISACCHARIDE SYNTHASE"/>
    <property type="match status" value="1"/>
</dbReference>
<accession>A0A4P7NZL4</accession>
<evidence type="ECO:0000256" key="3">
    <source>
        <dbReference type="ARBA" id="ARBA00012687"/>
    </source>
</evidence>